<evidence type="ECO:0000256" key="1">
    <source>
        <dbReference type="SAM" id="Phobius"/>
    </source>
</evidence>
<keyword evidence="1" id="KW-0472">Membrane</keyword>
<keyword evidence="1" id="KW-0812">Transmembrane</keyword>
<proteinExistence type="predicted"/>
<protein>
    <submittedName>
        <fullName evidence="2">Uncharacterized protein</fullName>
    </submittedName>
</protein>
<evidence type="ECO:0000313" key="2">
    <source>
        <dbReference type="EMBL" id="GAA3736832.1"/>
    </source>
</evidence>
<evidence type="ECO:0000313" key="3">
    <source>
        <dbReference type="Proteomes" id="UP001501004"/>
    </source>
</evidence>
<organism evidence="2 3">
    <name type="scientific">Leifsonella bigeumensis</name>
    <dbReference type="NCBI Taxonomy" id="433643"/>
    <lineage>
        <taxon>Bacteria</taxon>
        <taxon>Bacillati</taxon>
        <taxon>Actinomycetota</taxon>
        <taxon>Actinomycetes</taxon>
        <taxon>Micrococcales</taxon>
        <taxon>Microbacteriaceae</taxon>
        <taxon>Leifsonella</taxon>
    </lineage>
</organism>
<dbReference type="EMBL" id="BAABAE010000003">
    <property type="protein sequence ID" value="GAA3736832.1"/>
    <property type="molecule type" value="Genomic_DNA"/>
</dbReference>
<dbReference type="Proteomes" id="UP001501004">
    <property type="component" value="Unassembled WGS sequence"/>
</dbReference>
<feature type="transmembrane region" description="Helical" evidence="1">
    <location>
        <begin position="21"/>
        <end position="44"/>
    </location>
</feature>
<keyword evidence="3" id="KW-1185">Reference proteome</keyword>
<sequence length="110" mass="11435">MSRSDRRDPTRVGDQPALRTSGGAVWLSVGGALAALSIGLLLALNSLQPPVGLIGAAVILVLYVFMVAAVLAIPARRARLMTLACLMIAIAVTALVFVLIVNAAEWSAVR</sequence>
<feature type="transmembrane region" description="Helical" evidence="1">
    <location>
        <begin position="50"/>
        <end position="73"/>
    </location>
</feature>
<feature type="transmembrane region" description="Helical" evidence="1">
    <location>
        <begin position="80"/>
        <end position="104"/>
    </location>
</feature>
<gene>
    <name evidence="2" type="ORF">GCM10022239_10820</name>
</gene>
<reference evidence="3" key="1">
    <citation type="journal article" date="2019" name="Int. J. Syst. Evol. Microbiol.">
        <title>The Global Catalogue of Microorganisms (GCM) 10K type strain sequencing project: providing services to taxonomists for standard genome sequencing and annotation.</title>
        <authorList>
            <consortium name="The Broad Institute Genomics Platform"/>
            <consortium name="The Broad Institute Genome Sequencing Center for Infectious Disease"/>
            <person name="Wu L."/>
            <person name="Ma J."/>
        </authorList>
    </citation>
    <scope>NUCLEOTIDE SEQUENCE [LARGE SCALE GENOMIC DNA]</scope>
    <source>
        <strain evidence="3">JCM 16949</strain>
    </source>
</reference>
<name>A0ABP7FE35_9MICO</name>
<dbReference type="RefSeq" id="WP_344754535.1">
    <property type="nucleotide sequence ID" value="NZ_BAABAE010000003.1"/>
</dbReference>
<keyword evidence="1" id="KW-1133">Transmembrane helix</keyword>
<accession>A0ABP7FE35</accession>
<comment type="caution">
    <text evidence="2">The sequence shown here is derived from an EMBL/GenBank/DDBJ whole genome shotgun (WGS) entry which is preliminary data.</text>
</comment>